<accession>A0A2S9IJY1</accession>
<evidence type="ECO:0000313" key="2">
    <source>
        <dbReference type="Proteomes" id="UP000239434"/>
    </source>
</evidence>
<proteinExistence type="predicted"/>
<dbReference type="InterPro" id="IPR009843">
    <property type="entry name" value="DUF1403"/>
</dbReference>
<dbReference type="RefSeq" id="WP_105745311.1">
    <property type="nucleotide sequence ID" value="NZ_PVBR01000029.1"/>
</dbReference>
<evidence type="ECO:0000313" key="1">
    <source>
        <dbReference type="EMBL" id="PRD40841.1"/>
    </source>
</evidence>
<comment type="caution">
    <text evidence="1">The sequence shown here is derived from an EMBL/GenBank/DDBJ whole genome shotgun (WGS) entry which is preliminary data.</text>
</comment>
<keyword evidence="2" id="KW-1185">Reference proteome</keyword>
<dbReference type="EMBL" id="PVBR01000029">
    <property type="protein sequence ID" value="PRD40841.1"/>
    <property type="molecule type" value="Genomic_DNA"/>
</dbReference>
<evidence type="ECO:0008006" key="3">
    <source>
        <dbReference type="Google" id="ProtNLM"/>
    </source>
</evidence>
<name>A0A2S9IJY1_9HYPH</name>
<reference evidence="1 2" key="1">
    <citation type="submission" date="2018-02" db="EMBL/GenBank/DDBJ databases">
        <title>The draft genome of Phyllobacterium sp. 1N-3.</title>
        <authorList>
            <person name="Liu L."/>
            <person name="Li L."/>
            <person name="Zhang X."/>
            <person name="Wang T."/>
            <person name="Liang L."/>
        </authorList>
    </citation>
    <scope>NUCLEOTIDE SEQUENCE [LARGE SCALE GENOMIC DNA]</scope>
    <source>
        <strain evidence="1 2">1N-3</strain>
    </source>
</reference>
<dbReference type="Proteomes" id="UP000239434">
    <property type="component" value="Unassembled WGS sequence"/>
</dbReference>
<dbReference type="Pfam" id="PF07183">
    <property type="entry name" value="DUF1403"/>
    <property type="match status" value="1"/>
</dbReference>
<sequence length="339" mass="36881">MNYARSIASEKPVSSTATSSPALWVRAARDLSAMDEAEAAFLAGAALQSLDGLIRDDPDWSGIWRSRMALKAASASSSLLGRPEEEAALRDVVCLTRPGSDPGPAGRNLLAWRKLAGYSGTLDKESLNGESLNSIAEFFGLKSDRDFGEIARHIRMLMQTGKQGPFAAIEAGEYVAKAFEGGRALPVPAELLGFWLADLVLAIRFKWPRPVPLLVTQAQKSFFRAGANRRRLRIGEEGWRKACLIAHAQAALEAYDSAADLARRAERLKTVAPKLRAKGSARIVEALLQDDALLPSACVSAFPGQAMTDRALRRLFERLVSLEAVRELTGRSTFRLYGL</sequence>
<gene>
    <name evidence="1" type="ORF">C5748_24700</name>
</gene>
<protein>
    <recommendedName>
        <fullName evidence="3">DUF1403 domain-containing protein</fullName>
    </recommendedName>
</protein>
<organism evidence="1 2">
    <name type="scientific">Phyllobacterium phragmitis</name>
    <dbReference type="NCBI Taxonomy" id="2670329"/>
    <lineage>
        <taxon>Bacteria</taxon>
        <taxon>Pseudomonadati</taxon>
        <taxon>Pseudomonadota</taxon>
        <taxon>Alphaproteobacteria</taxon>
        <taxon>Hyphomicrobiales</taxon>
        <taxon>Phyllobacteriaceae</taxon>
        <taxon>Phyllobacterium</taxon>
    </lineage>
</organism>
<dbReference type="AlphaFoldDB" id="A0A2S9IJY1"/>